<keyword evidence="3" id="KW-0285">Flavoprotein</keyword>
<dbReference type="AlphaFoldDB" id="A0AAJ0F1M7"/>
<feature type="binding site" evidence="2">
    <location>
        <position position="112"/>
    </location>
    <ligand>
        <name>FAD</name>
        <dbReference type="ChEBI" id="CHEBI:57692"/>
    </ligand>
</feature>
<dbReference type="PROSITE" id="PS00623">
    <property type="entry name" value="GMC_OXRED_1"/>
    <property type="match status" value="1"/>
</dbReference>
<dbReference type="Pfam" id="PF00732">
    <property type="entry name" value="GMC_oxred_N"/>
    <property type="match status" value="1"/>
</dbReference>
<reference evidence="6" key="1">
    <citation type="submission" date="2021-06" db="EMBL/GenBank/DDBJ databases">
        <title>Comparative genomics, transcriptomics and evolutionary studies reveal genomic signatures of adaptation to plant cell wall in hemibiotrophic fungi.</title>
        <authorList>
            <consortium name="DOE Joint Genome Institute"/>
            <person name="Baroncelli R."/>
            <person name="Diaz J.F."/>
            <person name="Benocci T."/>
            <person name="Peng M."/>
            <person name="Battaglia E."/>
            <person name="Haridas S."/>
            <person name="Andreopoulos W."/>
            <person name="Labutti K."/>
            <person name="Pangilinan J."/>
            <person name="Floch G.L."/>
            <person name="Makela M.R."/>
            <person name="Henrissat B."/>
            <person name="Grigoriev I.V."/>
            <person name="Crouch J.A."/>
            <person name="De Vries R.P."/>
            <person name="Sukno S.A."/>
            <person name="Thon M.R."/>
        </authorList>
    </citation>
    <scope>NUCLEOTIDE SEQUENCE</scope>
    <source>
        <strain evidence="6">CBS 193.32</strain>
    </source>
</reference>
<sequence>MKLFSGLSGLTLAHLSMNLLAANVPDDPFDYIVVGSGPGGIVTADRLSANGKNVLLIERGPPSSFRWGGRRRGKWLENSNLTRFDVPGLYGLIWQDSTDIKCPDVVPMAGCVLGGGSAINAGLWFKPQSLDWDSQFPDGWKAEDLSAATDRAFQRVPWTSVPSSDEILYNREASDLITKVLVSDGWASIAANSEPNAKIKTISQSEYFFQHGERGGLLETYLVSAAARGNFKLWMNTLATRVERNGGSVTGVQVEPSGDGGYNGTVKLTSGGRVILSAGVFGTAKILFRSGIGPKDQLDVVRKAEPDSLIDSAQWIDLPVGHNLDDHLNTNIMFEHPDIVNYNFNSAYNNPIPDDAAAYLSEITNLPLQDGLTLLTNSDFTADRSGILTQAAPNINPIFWDAVKGDDGIDRWFQWTSYVGGPQRGKTYNTSGIAAALGLGKTSRGRVTINSSLVMDVSVLPYFNDEGNNDFESVVATVSGVVKAISSIPGATMINPAPGQEVRDYVRNLAVDAGRTANHWVGTARLGTDSALEGGKSVVDLNAQVYGTINLHVVDAGILNGIFTANPQAGIVVAAEKVAEAIIKLHE</sequence>
<proteinExistence type="inferred from homology"/>
<dbReference type="GeneID" id="85451912"/>
<comment type="similarity">
    <text evidence="1 3">Belongs to the GMC oxidoreductase family.</text>
</comment>
<keyword evidence="2 3" id="KW-0274">FAD</keyword>
<dbReference type="PANTHER" id="PTHR47190:SF2">
    <property type="entry name" value="CELLOBIOSE DEHYDROGENASE (AFU_ORTHOLOGUE AFUA_2G17620)"/>
    <property type="match status" value="1"/>
</dbReference>
<dbReference type="PRINTS" id="PR00411">
    <property type="entry name" value="PNDRDTASEI"/>
</dbReference>
<dbReference type="Proteomes" id="UP001224890">
    <property type="component" value="Unassembled WGS sequence"/>
</dbReference>
<comment type="cofactor">
    <cofactor evidence="2">
        <name>FAD</name>
        <dbReference type="ChEBI" id="CHEBI:57692"/>
    </cofactor>
</comment>
<evidence type="ECO:0000313" key="6">
    <source>
        <dbReference type="EMBL" id="KAK1689652.1"/>
    </source>
</evidence>
<evidence type="ECO:0000259" key="5">
    <source>
        <dbReference type="PROSITE" id="PS00623"/>
    </source>
</evidence>
<dbReference type="RefSeq" id="XP_060433347.1">
    <property type="nucleotide sequence ID" value="XM_060567386.1"/>
</dbReference>
<dbReference type="GO" id="GO:0016614">
    <property type="term" value="F:oxidoreductase activity, acting on CH-OH group of donors"/>
    <property type="evidence" value="ECO:0007669"/>
    <property type="project" value="InterPro"/>
</dbReference>
<evidence type="ECO:0000256" key="3">
    <source>
        <dbReference type="RuleBase" id="RU003968"/>
    </source>
</evidence>
<dbReference type="PANTHER" id="PTHR47190">
    <property type="entry name" value="DEHYDROGENASE, PUTATIVE-RELATED"/>
    <property type="match status" value="1"/>
</dbReference>
<dbReference type="InterPro" id="IPR036188">
    <property type="entry name" value="FAD/NAD-bd_sf"/>
</dbReference>
<keyword evidence="7" id="KW-1185">Reference proteome</keyword>
<feature type="domain" description="Glucose-methanol-choline oxidoreductase N-terminal" evidence="5">
    <location>
        <begin position="110"/>
        <end position="133"/>
    </location>
</feature>
<dbReference type="SUPFAM" id="SSF54373">
    <property type="entry name" value="FAD-linked reductases, C-terminal domain"/>
    <property type="match status" value="1"/>
</dbReference>
<protein>
    <submittedName>
        <fullName evidence="6">Cellobiose dehydrogenase</fullName>
    </submittedName>
</protein>
<accession>A0AAJ0F1M7</accession>
<dbReference type="Pfam" id="PF13450">
    <property type="entry name" value="NAD_binding_8"/>
    <property type="match status" value="1"/>
</dbReference>
<keyword evidence="4" id="KW-0732">Signal</keyword>
<evidence type="ECO:0000256" key="4">
    <source>
        <dbReference type="SAM" id="SignalP"/>
    </source>
</evidence>
<evidence type="ECO:0000256" key="2">
    <source>
        <dbReference type="PIRSR" id="PIRSR000137-2"/>
    </source>
</evidence>
<dbReference type="Pfam" id="PF05199">
    <property type="entry name" value="GMC_oxred_C"/>
    <property type="match status" value="1"/>
</dbReference>
<feature type="signal peptide" evidence="4">
    <location>
        <begin position="1"/>
        <end position="21"/>
    </location>
</feature>
<dbReference type="Gene3D" id="3.50.50.60">
    <property type="entry name" value="FAD/NAD(P)-binding domain"/>
    <property type="match status" value="1"/>
</dbReference>
<gene>
    <name evidence="6" type="ORF">BDP55DRAFT_413183</name>
</gene>
<dbReference type="Gene3D" id="3.30.410.10">
    <property type="entry name" value="Cholesterol Oxidase, domain 2"/>
    <property type="match status" value="1"/>
</dbReference>
<evidence type="ECO:0000313" key="7">
    <source>
        <dbReference type="Proteomes" id="UP001224890"/>
    </source>
</evidence>
<organism evidence="6 7">
    <name type="scientific">Colletotrichum godetiae</name>
    <dbReference type="NCBI Taxonomy" id="1209918"/>
    <lineage>
        <taxon>Eukaryota</taxon>
        <taxon>Fungi</taxon>
        <taxon>Dikarya</taxon>
        <taxon>Ascomycota</taxon>
        <taxon>Pezizomycotina</taxon>
        <taxon>Sordariomycetes</taxon>
        <taxon>Hypocreomycetidae</taxon>
        <taxon>Glomerellales</taxon>
        <taxon>Glomerellaceae</taxon>
        <taxon>Colletotrichum</taxon>
        <taxon>Colletotrichum acutatum species complex</taxon>
    </lineage>
</organism>
<dbReference type="GO" id="GO:0050660">
    <property type="term" value="F:flavin adenine dinucleotide binding"/>
    <property type="evidence" value="ECO:0007669"/>
    <property type="project" value="InterPro"/>
</dbReference>
<dbReference type="InterPro" id="IPR012132">
    <property type="entry name" value="GMC_OxRdtase"/>
</dbReference>
<feature type="binding site" evidence="2">
    <location>
        <begin position="567"/>
        <end position="568"/>
    </location>
    <ligand>
        <name>FAD</name>
        <dbReference type="ChEBI" id="CHEBI:57692"/>
    </ligand>
</feature>
<comment type="caution">
    <text evidence="6">The sequence shown here is derived from an EMBL/GenBank/DDBJ whole genome shotgun (WGS) entry which is preliminary data.</text>
</comment>
<dbReference type="PIRSF" id="PIRSF000137">
    <property type="entry name" value="Alcohol_oxidase"/>
    <property type="match status" value="1"/>
</dbReference>
<name>A0AAJ0F1M7_9PEZI</name>
<evidence type="ECO:0000256" key="1">
    <source>
        <dbReference type="ARBA" id="ARBA00010790"/>
    </source>
</evidence>
<dbReference type="InterPro" id="IPR000172">
    <property type="entry name" value="GMC_OxRdtase_N"/>
</dbReference>
<feature type="chain" id="PRO_5042514217" evidence="4">
    <location>
        <begin position="22"/>
        <end position="587"/>
    </location>
</feature>
<dbReference type="SUPFAM" id="SSF51905">
    <property type="entry name" value="FAD/NAD(P)-binding domain"/>
    <property type="match status" value="1"/>
</dbReference>
<dbReference type="InterPro" id="IPR053208">
    <property type="entry name" value="GMC_Oxidoreductase_CD"/>
</dbReference>
<dbReference type="EMBL" id="JAHMHR010000008">
    <property type="protein sequence ID" value="KAK1689652.1"/>
    <property type="molecule type" value="Genomic_DNA"/>
</dbReference>
<dbReference type="InterPro" id="IPR007867">
    <property type="entry name" value="GMC_OxRtase_C"/>
</dbReference>